<comment type="caution">
    <text evidence="8">The sequence shown here is derived from an EMBL/GenBank/DDBJ whole genome shotgun (WGS) entry which is preliminary data.</text>
</comment>
<dbReference type="PROSITE" id="PS50893">
    <property type="entry name" value="ABC_TRANSPORTER_2"/>
    <property type="match status" value="1"/>
</dbReference>
<dbReference type="InterPro" id="IPR003439">
    <property type="entry name" value="ABC_transporter-like_ATP-bd"/>
</dbReference>
<evidence type="ECO:0000256" key="6">
    <source>
        <dbReference type="ARBA" id="ARBA00023251"/>
    </source>
</evidence>
<protein>
    <submittedName>
        <fullName evidence="8">ABC-2 type transport system ATP-binding protein</fullName>
    </submittedName>
</protein>
<dbReference type="InterPro" id="IPR027417">
    <property type="entry name" value="P-loop_NTPase"/>
</dbReference>
<dbReference type="RefSeq" id="WP_246397573.1">
    <property type="nucleotide sequence ID" value="NZ_JACHVP010000005.1"/>
</dbReference>
<dbReference type="AlphaFoldDB" id="A0A7W4V0E0"/>
<dbReference type="GO" id="GO:0005886">
    <property type="term" value="C:plasma membrane"/>
    <property type="evidence" value="ECO:0007669"/>
    <property type="project" value="UniProtKB-SubCell"/>
</dbReference>
<evidence type="ECO:0000313" key="9">
    <source>
        <dbReference type="Proteomes" id="UP000538196"/>
    </source>
</evidence>
<proteinExistence type="inferred from homology"/>
<dbReference type="PANTHER" id="PTHR42711">
    <property type="entry name" value="ABC TRANSPORTER ATP-BINDING PROTEIN"/>
    <property type="match status" value="1"/>
</dbReference>
<dbReference type="GO" id="GO:0005524">
    <property type="term" value="F:ATP binding"/>
    <property type="evidence" value="ECO:0007669"/>
    <property type="project" value="UniProtKB-KW"/>
</dbReference>
<dbReference type="InterPro" id="IPR050763">
    <property type="entry name" value="ABC_transporter_ATP-binding"/>
</dbReference>
<accession>A0A7W4V0E0</accession>
<dbReference type="PANTHER" id="PTHR42711:SF5">
    <property type="entry name" value="ABC TRANSPORTER ATP-BINDING PROTEIN NATA"/>
    <property type="match status" value="1"/>
</dbReference>
<evidence type="ECO:0000313" key="8">
    <source>
        <dbReference type="EMBL" id="MBB2968896.1"/>
    </source>
</evidence>
<evidence type="ECO:0000256" key="4">
    <source>
        <dbReference type="ARBA" id="ARBA00022741"/>
    </source>
</evidence>
<evidence type="ECO:0000256" key="3">
    <source>
        <dbReference type="ARBA" id="ARBA00022448"/>
    </source>
</evidence>
<comment type="subcellular location">
    <subcellularLocation>
        <location evidence="1">Cell membrane</location>
        <topology evidence="1">Peripheral membrane protein</topology>
    </subcellularLocation>
</comment>
<dbReference type="PROSITE" id="PS00211">
    <property type="entry name" value="ABC_TRANSPORTER_1"/>
    <property type="match status" value="1"/>
</dbReference>
<dbReference type="GO" id="GO:0016887">
    <property type="term" value="F:ATP hydrolysis activity"/>
    <property type="evidence" value="ECO:0007669"/>
    <property type="project" value="InterPro"/>
</dbReference>
<evidence type="ECO:0000259" key="7">
    <source>
        <dbReference type="PROSITE" id="PS50893"/>
    </source>
</evidence>
<dbReference type="EMBL" id="JACHVP010000005">
    <property type="protein sequence ID" value="MBB2968896.1"/>
    <property type="molecule type" value="Genomic_DNA"/>
</dbReference>
<keyword evidence="3" id="KW-0813">Transport</keyword>
<keyword evidence="6" id="KW-0046">Antibiotic resistance</keyword>
<dbReference type="SUPFAM" id="SSF52540">
    <property type="entry name" value="P-loop containing nucleoside triphosphate hydrolases"/>
    <property type="match status" value="1"/>
</dbReference>
<evidence type="ECO:0000256" key="1">
    <source>
        <dbReference type="ARBA" id="ARBA00004202"/>
    </source>
</evidence>
<dbReference type="Pfam" id="PF00005">
    <property type="entry name" value="ABC_tran"/>
    <property type="match status" value="1"/>
</dbReference>
<feature type="non-terminal residue" evidence="8">
    <location>
        <position position="1"/>
    </location>
</feature>
<organism evidence="8 9">
    <name type="scientific">Leifsonia aquatica</name>
    <name type="common">Corynebacterium aquaticum</name>
    <dbReference type="NCBI Taxonomy" id="144185"/>
    <lineage>
        <taxon>Bacteria</taxon>
        <taxon>Bacillati</taxon>
        <taxon>Actinomycetota</taxon>
        <taxon>Actinomycetes</taxon>
        <taxon>Micrococcales</taxon>
        <taxon>Microbacteriaceae</taxon>
        <taxon>Leifsonia</taxon>
    </lineage>
</organism>
<sequence>NFRMVFGDRVLIDDLSFSVAYGETFGFLGSNGSGKTTTLRALLGMLQPTGGQLLIDGQTFRPGDRARVGYLPEERGLYRKDTVLDVMAYFAEIKGLGRKEARAWSETYLERVGLADRARMRLEKLSGGQQQKVQLGVAIMGDPGLLILDEPAKGLDPVNRQLLMDLIAERKAAGATVILVTHNMDEVERLCDRALLLRDGHAAAYGTIQEIQDVHGARTIATRLLGELPVSPLYTVARRVGDVVELLPTAGATDEDILAALVAGDARPVSYEPKRVSMDQVFVSLYGAANEEVYA</sequence>
<comment type="similarity">
    <text evidence="2">Belongs to the ABC transporter superfamily.</text>
</comment>
<dbReference type="Gene3D" id="3.40.50.300">
    <property type="entry name" value="P-loop containing nucleotide triphosphate hydrolases"/>
    <property type="match status" value="1"/>
</dbReference>
<dbReference type="GO" id="GO:0046677">
    <property type="term" value="P:response to antibiotic"/>
    <property type="evidence" value="ECO:0007669"/>
    <property type="project" value="UniProtKB-KW"/>
</dbReference>
<dbReference type="Proteomes" id="UP000538196">
    <property type="component" value="Unassembled WGS sequence"/>
</dbReference>
<keyword evidence="5 8" id="KW-0067">ATP-binding</keyword>
<reference evidence="8 9" key="1">
    <citation type="submission" date="2020-08" db="EMBL/GenBank/DDBJ databases">
        <title>Sequencing the genomes of 1000 actinobacteria strains.</title>
        <authorList>
            <person name="Klenk H.-P."/>
        </authorList>
    </citation>
    <scope>NUCLEOTIDE SEQUENCE [LARGE SCALE GENOMIC DNA]</scope>
    <source>
        <strain evidence="8 9">DSM 20146</strain>
    </source>
</reference>
<keyword evidence="9" id="KW-1185">Reference proteome</keyword>
<keyword evidence="4" id="KW-0547">Nucleotide-binding</keyword>
<evidence type="ECO:0000256" key="5">
    <source>
        <dbReference type="ARBA" id="ARBA00022840"/>
    </source>
</evidence>
<feature type="domain" description="ABC transporter" evidence="7">
    <location>
        <begin position="2"/>
        <end position="224"/>
    </location>
</feature>
<evidence type="ECO:0000256" key="2">
    <source>
        <dbReference type="ARBA" id="ARBA00005417"/>
    </source>
</evidence>
<name>A0A7W4V0E0_LEIAQ</name>
<dbReference type="InterPro" id="IPR017871">
    <property type="entry name" value="ABC_transporter-like_CS"/>
</dbReference>
<gene>
    <name evidence="8" type="ORF">FHX33_003678</name>
</gene>
<dbReference type="SMART" id="SM00382">
    <property type="entry name" value="AAA"/>
    <property type="match status" value="1"/>
</dbReference>
<dbReference type="InterPro" id="IPR003593">
    <property type="entry name" value="AAA+_ATPase"/>
</dbReference>